<evidence type="ECO:0000259" key="2">
    <source>
        <dbReference type="Pfam" id="PF20415"/>
    </source>
</evidence>
<feature type="region of interest" description="Disordered" evidence="1">
    <location>
        <begin position="1"/>
        <end position="28"/>
    </location>
</feature>
<feature type="domain" description="DUF6699" evidence="2">
    <location>
        <begin position="67"/>
        <end position="192"/>
    </location>
</feature>
<dbReference type="AlphaFoldDB" id="A0A9P6HT21"/>
<name>A0A9P6HT21_9AGAM</name>
<reference evidence="3" key="2">
    <citation type="submission" date="2020-11" db="EMBL/GenBank/DDBJ databases">
        <authorList>
            <consortium name="DOE Joint Genome Institute"/>
            <person name="Kuo A."/>
            <person name="Miyauchi S."/>
            <person name="Kiss E."/>
            <person name="Drula E."/>
            <person name="Kohler A."/>
            <person name="Sanchez-Garcia M."/>
            <person name="Andreopoulos B."/>
            <person name="Barry K.W."/>
            <person name="Bonito G."/>
            <person name="Buee M."/>
            <person name="Carver A."/>
            <person name="Chen C."/>
            <person name="Cichocki N."/>
            <person name="Clum A."/>
            <person name="Culley D."/>
            <person name="Crous P.W."/>
            <person name="Fauchery L."/>
            <person name="Girlanda M."/>
            <person name="Hayes R."/>
            <person name="Keri Z."/>
            <person name="Labutti K."/>
            <person name="Lipzen A."/>
            <person name="Lombard V."/>
            <person name="Magnuson J."/>
            <person name="Maillard F."/>
            <person name="Morin E."/>
            <person name="Murat C."/>
            <person name="Nolan M."/>
            <person name="Ohm R."/>
            <person name="Pangilinan J."/>
            <person name="Pereira M."/>
            <person name="Perotto S."/>
            <person name="Peter M."/>
            <person name="Riley R."/>
            <person name="Sitrit Y."/>
            <person name="Stielow B."/>
            <person name="Szollosi G."/>
            <person name="Zifcakova L."/>
            <person name="Stursova M."/>
            <person name="Spatafora J.W."/>
            <person name="Tedersoo L."/>
            <person name="Vaario L.-M."/>
            <person name="Yamada A."/>
            <person name="Yan M."/>
            <person name="Wang P."/>
            <person name="Xu J."/>
            <person name="Bruns T."/>
            <person name="Baldrian P."/>
            <person name="Vilgalys R."/>
            <person name="Henrissat B."/>
            <person name="Grigoriev I.V."/>
            <person name="Hibbett D."/>
            <person name="Nagy L.G."/>
            <person name="Martin F.M."/>
        </authorList>
    </citation>
    <scope>NUCLEOTIDE SEQUENCE</scope>
    <source>
        <strain evidence="3">UH-Tt-Lm1</strain>
    </source>
</reference>
<protein>
    <recommendedName>
        <fullName evidence="2">DUF6699 domain-containing protein</fullName>
    </recommendedName>
</protein>
<accession>A0A9P6HT21</accession>
<proteinExistence type="predicted"/>
<keyword evidence="4" id="KW-1185">Reference proteome</keyword>
<feature type="compositionally biased region" description="Polar residues" evidence="1">
    <location>
        <begin position="15"/>
        <end position="28"/>
    </location>
</feature>
<dbReference type="Proteomes" id="UP000736335">
    <property type="component" value="Unassembled WGS sequence"/>
</dbReference>
<evidence type="ECO:0000313" key="3">
    <source>
        <dbReference type="EMBL" id="KAF9793122.1"/>
    </source>
</evidence>
<dbReference type="OrthoDB" id="21474at2759"/>
<evidence type="ECO:0000313" key="4">
    <source>
        <dbReference type="Proteomes" id="UP000736335"/>
    </source>
</evidence>
<comment type="caution">
    <text evidence="3">The sequence shown here is derived from an EMBL/GenBank/DDBJ whole genome shotgun (WGS) entry which is preliminary data.</text>
</comment>
<dbReference type="EMBL" id="WIUZ02000001">
    <property type="protein sequence ID" value="KAF9793122.1"/>
    <property type="molecule type" value="Genomic_DNA"/>
</dbReference>
<gene>
    <name evidence="3" type="ORF">BJ322DRAFT_100679</name>
</gene>
<dbReference type="InterPro" id="IPR046522">
    <property type="entry name" value="DUF6699"/>
</dbReference>
<dbReference type="Pfam" id="PF20415">
    <property type="entry name" value="DUF6699"/>
    <property type="match status" value="1"/>
</dbReference>
<organism evidence="3 4">
    <name type="scientific">Thelephora terrestris</name>
    <dbReference type="NCBI Taxonomy" id="56493"/>
    <lineage>
        <taxon>Eukaryota</taxon>
        <taxon>Fungi</taxon>
        <taxon>Dikarya</taxon>
        <taxon>Basidiomycota</taxon>
        <taxon>Agaricomycotina</taxon>
        <taxon>Agaricomycetes</taxon>
        <taxon>Thelephorales</taxon>
        <taxon>Thelephoraceae</taxon>
        <taxon>Thelephora</taxon>
    </lineage>
</organism>
<evidence type="ECO:0000256" key="1">
    <source>
        <dbReference type="SAM" id="MobiDB-lite"/>
    </source>
</evidence>
<reference evidence="3" key="1">
    <citation type="journal article" date="2020" name="Nat. Commun.">
        <title>Large-scale genome sequencing of mycorrhizal fungi provides insights into the early evolution of symbiotic traits.</title>
        <authorList>
            <person name="Miyauchi S."/>
            <person name="Kiss E."/>
            <person name="Kuo A."/>
            <person name="Drula E."/>
            <person name="Kohler A."/>
            <person name="Sanchez-Garcia M."/>
            <person name="Morin E."/>
            <person name="Andreopoulos B."/>
            <person name="Barry K.W."/>
            <person name="Bonito G."/>
            <person name="Buee M."/>
            <person name="Carver A."/>
            <person name="Chen C."/>
            <person name="Cichocki N."/>
            <person name="Clum A."/>
            <person name="Culley D."/>
            <person name="Crous P.W."/>
            <person name="Fauchery L."/>
            <person name="Girlanda M."/>
            <person name="Hayes R.D."/>
            <person name="Keri Z."/>
            <person name="LaButti K."/>
            <person name="Lipzen A."/>
            <person name="Lombard V."/>
            <person name="Magnuson J."/>
            <person name="Maillard F."/>
            <person name="Murat C."/>
            <person name="Nolan M."/>
            <person name="Ohm R.A."/>
            <person name="Pangilinan J."/>
            <person name="Pereira M.F."/>
            <person name="Perotto S."/>
            <person name="Peter M."/>
            <person name="Pfister S."/>
            <person name="Riley R."/>
            <person name="Sitrit Y."/>
            <person name="Stielow J.B."/>
            <person name="Szollosi G."/>
            <person name="Zifcakova L."/>
            <person name="Stursova M."/>
            <person name="Spatafora J.W."/>
            <person name="Tedersoo L."/>
            <person name="Vaario L.M."/>
            <person name="Yamada A."/>
            <person name="Yan M."/>
            <person name="Wang P."/>
            <person name="Xu J."/>
            <person name="Bruns T."/>
            <person name="Baldrian P."/>
            <person name="Vilgalys R."/>
            <person name="Dunand C."/>
            <person name="Henrissat B."/>
            <person name="Grigoriev I.V."/>
            <person name="Hibbett D."/>
            <person name="Nagy L.G."/>
            <person name="Martin F.M."/>
        </authorList>
    </citation>
    <scope>NUCLEOTIDE SEQUENCE</scope>
    <source>
        <strain evidence="3">UH-Tt-Lm1</strain>
    </source>
</reference>
<feature type="compositionally biased region" description="Basic and acidic residues" evidence="1">
    <location>
        <begin position="163"/>
        <end position="174"/>
    </location>
</feature>
<sequence>MNWNTPAGWGHTPPGYSQPQPAYSGSWQQPAWTDHKEGFFHHDRFISNTRKHPELHPILAAETTLARVDIRFEPASEAAFPSKIYYAYRHIHATADQASHVRLISKDFPWSIDIKTPGRPVTCDDVWNALYTALQQPLADSEWGVLSHDSSKAKKVQKAAKQRQSEIDKDKGGPKRVDWVADSHIFRGLEEDDEFSKRRLAYVDSQCDATFVVKLGTS</sequence>
<feature type="region of interest" description="Disordered" evidence="1">
    <location>
        <begin position="155"/>
        <end position="174"/>
    </location>
</feature>